<dbReference type="RefSeq" id="WP_146384909.1">
    <property type="nucleotide sequence ID" value="NZ_VOHK01000001.1"/>
</dbReference>
<evidence type="ECO:0000313" key="1">
    <source>
        <dbReference type="EMBL" id="TWT23617.1"/>
    </source>
</evidence>
<dbReference type="AlphaFoldDB" id="A0A5C5UCQ2"/>
<dbReference type="EMBL" id="VOHK01000001">
    <property type="protein sequence ID" value="TWT23617.1"/>
    <property type="molecule type" value="Genomic_DNA"/>
</dbReference>
<dbReference type="InterPro" id="IPR021077">
    <property type="entry name" value="Phage_phi-Lf_Orf112"/>
</dbReference>
<comment type="caution">
    <text evidence="1">The sequence shown here is derived from an EMBL/GenBank/DDBJ whole genome shotgun (WGS) entry which is preliminary data.</text>
</comment>
<protein>
    <submittedName>
        <fullName evidence="1">Uncharacterized protein</fullName>
    </submittedName>
</protein>
<gene>
    <name evidence="1" type="ORF">FQY83_03030</name>
</gene>
<reference evidence="1 2" key="1">
    <citation type="journal article" date="2008" name="Int. J. Syst. Evol. Microbiol.">
        <title>Luteimonas marina sp. nov., isolated from seawater.</title>
        <authorList>
            <person name="Baik K.S."/>
            <person name="Park S.C."/>
            <person name="Kim M.S."/>
            <person name="Kim E.M."/>
            <person name="Park C."/>
            <person name="Chun J."/>
            <person name="Seong C.N."/>
        </authorList>
    </citation>
    <scope>NUCLEOTIDE SEQUENCE [LARGE SCALE GENOMIC DNA]</scope>
    <source>
        <strain evidence="1 2">FR1330</strain>
    </source>
</reference>
<dbReference type="OrthoDB" id="6027400at2"/>
<proteinExistence type="predicted"/>
<organism evidence="1 2">
    <name type="scientific">Luteimonas marina</name>
    <dbReference type="NCBI Taxonomy" id="488485"/>
    <lineage>
        <taxon>Bacteria</taxon>
        <taxon>Pseudomonadati</taxon>
        <taxon>Pseudomonadota</taxon>
        <taxon>Gammaproteobacteria</taxon>
        <taxon>Lysobacterales</taxon>
        <taxon>Lysobacteraceae</taxon>
        <taxon>Luteimonas</taxon>
    </lineage>
</organism>
<evidence type="ECO:0000313" key="2">
    <source>
        <dbReference type="Proteomes" id="UP000319980"/>
    </source>
</evidence>
<keyword evidence="2" id="KW-1185">Reference proteome</keyword>
<sequence>MNSLPPCWPKGQACPNECAASLYEREIYNRAPMHGPWAGWRMAGRELVSPDGDRITPERLRGLVWRLRAEARRDAARAAREKRIGAPVFIRTD</sequence>
<dbReference type="Proteomes" id="UP000319980">
    <property type="component" value="Unassembled WGS sequence"/>
</dbReference>
<accession>A0A5C5UCQ2</accession>
<dbReference type="Pfam" id="PF12375">
    <property type="entry name" value="DUF3653"/>
    <property type="match status" value="1"/>
</dbReference>
<name>A0A5C5UCQ2_9GAMM</name>